<dbReference type="AlphaFoldDB" id="A2SEC1"/>
<dbReference type="Pfam" id="PF00400">
    <property type="entry name" value="WD40"/>
    <property type="match status" value="1"/>
</dbReference>
<sequence>MGDGRVAFADVRWPQGPRLEARQGGGASLVPADAPAVAPTVVTAHAGSCHALASDGDGSFVTGGDDGRVMRVRPGAEPEELARMQGLWIDAVACGRSGDVVYAGGKRVARLRHGGTDEIELPASATAIAFCPDGRTLGVAHSGGVTLWHEAALPRRLAWPGYHRAIAWSPDGRYVVTGMQENALHGWRVQDGGDMEMAGYPGQPLSLAFTPDGTQLATSGALRPVCWDFARPGASQAPRECGIQSKAPVTSVACHPRYPVIAAGYHSGAVTLCQPGSDSFLLLKGAGGGAPSALAWSPDGERLAFGTQDGWLGWIELPDPVFSHHRSAAARPTSEKERST</sequence>
<organism evidence="1 2">
    <name type="scientific">Methylibium petroleiphilum (strain ATCC BAA-1232 / LMG 22953 / PM1)</name>
    <dbReference type="NCBI Taxonomy" id="420662"/>
    <lineage>
        <taxon>Bacteria</taxon>
        <taxon>Pseudomonadati</taxon>
        <taxon>Pseudomonadota</taxon>
        <taxon>Betaproteobacteria</taxon>
        <taxon>Burkholderiales</taxon>
        <taxon>Sphaerotilaceae</taxon>
        <taxon>Methylibium</taxon>
    </lineage>
</organism>
<name>A2SEC1_METPP</name>
<dbReference type="EMBL" id="CP000555">
    <property type="protein sequence ID" value="ABM93910.1"/>
    <property type="molecule type" value="Genomic_DNA"/>
</dbReference>
<dbReference type="PANTHER" id="PTHR19879">
    <property type="entry name" value="TRANSCRIPTION INITIATION FACTOR TFIID"/>
    <property type="match status" value="1"/>
</dbReference>
<dbReference type="InterPro" id="IPR001680">
    <property type="entry name" value="WD40_rpt"/>
</dbReference>
<dbReference type="Proteomes" id="UP000000366">
    <property type="component" value="Chromosome"/>
</dbReference>
<evidence type="ECO:0000313" key="1">
    <source>
        <dbReference type="EMBL" id="ABM93910.1"/>
    </source>
</evidence>
<dbReference type="SUPFAM" id="SSF63829">
    <property type="entry name" value="Calcium-dependent phosphotriesterase"/>
    <property type="match status" value="1"/>
</dbReference>
<dbReference type="HOGENOM" id="CLU_067065_1_0_4"/>
<dbReference type="SMART" id="SM00320">
    <property type="entry name" value="WD40"/>
    <property type="match status" value="6"/>
</dbReference>
<dbReference type="InterPro" id="IPR015943">
    <property type="entry name" value="WD40/YVTN_repeat-like_dom_sf"/>
</dbReference>
<dbReference type="InterPro" id="IPR011659">
    <property type="entry name" value="WD40"/>
</dbReference>
<dbReference type="eggNOG" id="COG2319">
    <property type="taxonomic scope" value="Bacteria"/>
</dbReference>
<dbReference type="KEGG" id="mpt:Mpe_A0948"/>
<proteinExistence type="predicted"/>
<keyword evidence="2" id="KW-1185">Reference proteome</keyword>
<accession>A2SEC1</accession>
<gene>
    <name evidence="1" type="ordered locus">Mpe_A0948</name>
</gene>
<evidence type="ECO:0000313" key="2">
    <source>
        <dbReference type="Proteomes" id="UP000000366"/>
    </source>
</evidence>
<dbReference type="Pfam" id="PF07676">
    <property type="entry name" value="PD40"/>
    <property type="match status" value="1"/>
</dbReference>
<reference evidence="1 2" key="1">
    <citation type="journal article" date="2007" name="J. Bacteriol.">
        <title>Whole-genome analysis of the methyl tert-butyl ether-degrading beta-proteobacterium Methylibium petroleiphilum PM1.</title>
        <authorList>
            <person name="Kane S.R."/>
            <person name="Chakicherla A.Y."/>
            <person name="Chain P.S.G."/>
            <person name="Schmidt R."/>
            <person name="Shin M.W."/>
            <person name="Legler T.C."/>
            <person name="Scow K.M."/>
            <person name="Larimer F.W."/>
            <person name="Lucas S.M."/>
            <person name="Richardson P.M."/>
            <person name="Hristova K.R."/>
        </authorList>
    </citation>
    <scope>NUCLEOTIDE SEQUENCE [LARGE SCALE GENOMIC DNA]</scope>
    <source>
        <strain evidence="2">ATCC BAA-1232 / LMG 22953 / PM1</strain>
    </source>
</reference>
<dbReference type="Gene3D" id="2.130.10.10">
    <property type="entry name" value="YVTN repeat-like/Quinoprotein amine dehydrogenase"/>
    <property type="match status" value="2"/>
</dbReference>
<protein>
    <submittedName>
        <fullName evidence="1">WD-repeat family protein</fullName>
    </submittedName>
</protein>
<dbReference type="STRING" id="420662.Mpe_A0948"/>
<dbReference type="PANTHER" id="PTHR19879:SF9">
    <property type="entry name" value="TRANSCRIPTION INITIATION FACTOR TFIID SUBUNIT 5"/>
    <property type="match status" value="1"/>
</dbReference>